<organism evidence="1 2">
    <name type="scientific">Flaviaesturariibacter amylovorans</name>
    <dbReference type="NCBI Taxonomy" id="1084520"/>
    <lineage>
        <taxon>Bacteria</taxon>
        <taxon>Pseudomonadati</taxon>
        <taxon>Bacteroidota</taxon>
        <taxon>Chitinophagia</taxon>
        <taxon>Chitinophagales</taxon>
        <taxon>Chitinophagaceae</taxon>
        <taxon>Flaviaestuariibacter</taxon>
    </lineage>
</organism>
<reference evidence="2" key="1">
    <citation type="journal article" date="2019" name="Int. J. Syst. Evol. Microbiol.">
        <title>The Global Catalogue of Microorganisms (GCM) 10K type strain sequencing project: providing services to taxonomists for standard genome sequencing and annotation.</title>
        <authorList>
            <consortium name="The Broad Institute Genomics Platform"/>
            <consortium name="The Broad Institute Genome Sequencing Center for Infectious Disease"/>
            <person name="Wu L."/>
            <person name="Ma J."/>
        </authorList>
    </citation>
    <scope>NUCLEOTIDE SEQUENCE [LARGE SCALE GENOMIC DNA]</scope>
    <source>
        <strain evidence="2">JCM 17919</strain>
    </source>
</reference>
<keyword evidence="2" id="KW-1185">Reference proteome</keyword>
<comment type="caution">
    <text evidence="1">The sequence shown here is derived from an EMBL/GenBank/DDBJ whole genome shotgun (WGS) entry which is preliminary data.</text>
</comment>
<evidence type="ECO:0000313" key="2">
    <source>
        <dbReference type="Proteomes" id="UP001501725"/>
    </source>
</evidence>
<protein>
    <submittedName>
        <fullName evidence="1">Uncharacterized protein</fullName>
    </submittedName>
</protein>
<proteinExistence type="predicted"/>
<dbReference type="EMBL" id="BAABGY010000008">
    <property type="protein sequence ID" value="GAA4334808.1"/>
    <property type="molecule type" value="Genomic_DNA"/>
</dbReference>
<gene>
    <name evidence="1" type="ORF">GCM10023184_29160</name>
</gene>
<dbReference type="Proteomes" id="UP001501725">
    <property type="component" value="Unassembled WGS sequence"/>
</dbReference>
<sequence>MADFEKGLMLAGLVAPSTVEELNEIRVLDKYEKELKKEKKNTYFKRVVLAAEIANELHAEPTLGRIKFQKLVYLCEHAAEMGLHQRYLKLTAGPFDNKFMHTIEGEFQRNEWFRVDKITERGITRSKYVPLANINGYKEYYARYFEDRQHSIRYVIDLFRKQKSTFTEIAATLFACFVNLKNANHPIVISKLLEEFYKWSERKTQFKEDEVVSVWNWMLEKGLVAV</sequence>
<evidence type="ECO:0000313" key="1">
    <source>
        <dbReference type="EMBL" id="GAA4334808.1"/>
    </source>
</evidence>
<accession>A0ABP8H6E2</accession>
<name>A0ABP8H6E2_9BACT</name>